<evidence type="ECO:0000256" key="1">
    <source>
        <dbReference type="SAM" id="Phobius"/>
    </source>
</evidence>
<dbReference type="CAZy" id="GT2">
    <property type="family name" value="Glycosyltransferase Family 2"/>
</dbReference>
<gene>
    <name evidence="4" type="ordered locus">Huta_0484</name>
</gene>
<dbReference type="GO" id="GO:0016740">
    <property type="term" value="F:transferase activity"/>
    <property type="evidence" value="ECO:0007669"/>
    <property type="project" value="UniProtKB-KW"/>
</dbReference>
<dbReference type="Pfam" id="PF13632">
    <property type="entry name" value="Glyco_trans_2_3"/>
    <property type="match status" value="1"/>
</dbReference>
<keyword evidence="1" id="KW-0812">Transmembrane</keyword>
<feature type="domain" description="Glycosyltransferase 2-like" evidence="2">
    <location>
        <begin position="2"/>
        <end position="118"/>
    </location>
</feature>
<dbReference type="HOGENOM" id="CLU_812828_0_0_2"/>
<proteinExistence type="predicted"/>
<keyword evidence="5" id="KW-1185">Reference proteome</keyword>
<keyword evidence="1" id="KW-0472">Membrane</keyword>
<dbReference type="eggNOG" id="arCOG01385">
    <property type="taxonomic scope" value="Archaea"/>
</dbReference>
<accession>C7NS64</accession>
<feature type="domain" description="Glycosyltransferase 2-like" evidence="3">
    <location>
        <begin position="131"/>
        <end position="256"/>
    </location>
</feature>
<reference evidence="4 5" key="1">
    <citation type="journal article" date="2009" name="Stand. Genomic Sci.">
        <title>Complete genome sequence of Halorhabdus utahensis type strain (AX-2).</title>
        <authorList>
            <person name="Anderson I."/>
            <person name="Tindall B.J."/>
            <person name="Pomrenke H."/>
            <person name="Goker M."/>
            <person name="Lapidus A."/>
            <person name="Nolan M."/>
            <person name="Copeland A."/>
            <person name="Glavina Del Rio T."/>
            <person name="Chen F."/>
            <person name="Tice H."/>
            <person name="Cheng J.F."/>
            <person name="Lucas S."/>
            <person name="Chertkov O."/>
            <person name="Bruce D."/>
            <person name="Brettin T."/>
            <person name="Detter J.C."/>
            <person name="Han C."/>
            <person name="Goodwin L."/>
            <person name="Land M."/>
            <person name="Hauser L."/>
            <person name="Chang Y.J."/>
            <person name="Jeffries C.D."/>
            <person name="Pitluck S."/>
            <person name="Pati A."/>
            <person name="Mavromatis K."/>
            <person name="Ivanova N."/>
            <person name="Ovchinnikova G."/>
            <person name="Chen A."/>
            <person name="Palaniappan K."/>
            <person name="Chain P."/>
            <person name="Rohde M."/>
            <person name="Bristow J."/>
            <person name="Eisen J.A."/>
            <person name="Markowitz V."/>
            <person name="Hugenholtz P."/>
            <person name="Kyrpides N.C."/>
            <person name="Klenk H.P."/>
        </authorList>
    </citation>
    <scope>NUCLEOTIDE SEQUENCE [LARGE SCALE GENOMIC DNA]</scope>
    <source>
        <strain evidence="5">DSM 12940 / JCM 11049 / AX-2</strain>
    </source>
</reference>
<dbReference type="PANTHER" id="PTHR43685:SF2">
    <property type="entry name" value="GLYCOSYLTRANSFERASE 2-LIKE DOMAIN-CONTAINING PROTEIN"/>
    <property type="match status" value="1"/>
</dbReference>
<evidence type="ECO:0000313" key="4">
    <source>
        <dbReference type="EMBL" id="ACV10671.1"/>
    </source>
</evidence>
<evidence type="ECO:0000313" key="5">
    <source>
        <dbReference type="Proteomes" id="UP000002071"/>
    </source>
</evidence>
<keyword evidence="4" id="KW-0808">Transferase</keyword>
<dbReference type="Gene3D" id="3.90.550.10">
    <property type="entry name" value="Spore Coat Polysaccharide Biosynthesis Protein SpsA, Chain A"/>
    <property type="match status" value="1"/>
</dbReference>
<protein>
    <submittedName>
        <fullName evidence="4">Glycosyl transferase family 2</fullName>
    </submittedName>
</protein>
<dbReference type="KEGG" id="hut:Huta_0484"/>
<sequence>MIVTYNEADRIKACIESVISSCRDRVDFEVILVDSNSTDGTVDIATEYPITVARIADDELTTPGAGRYVGTKIARGERVLFVDGDMVIHAEWLGRALDVLDAQPTVAAVDGHLNTPSAIETTTHVEAVRGVALYRAEALDAVGGFDPYLQSLEDIHLGFELSAAGYELRRLPEVAGDHPPRTASAPEILRRWRRGYTFGTGQALRRSAGSKQLLAKHLSRIRYRLALLAWLCAGVVSILFPLILLSWLGFSTLAVVLLTVRLGVRDAIRILLAKAVGVVGLVRGLFDPPAPPESFPLAAVEIVKRGTVYTTDGM</sequence>
<dbReference type="InterPro" id="IPR001173">
    <property type="entry name" value="Glyco_trans_2-like"/>
</dbReference>
<evidence type="ECO:0000259" key="3">
    <source>
        <dbReference type="Pfam" id="PF13632"/>
    </source>
</evidence>
<dbReference type="EMBL" id="CP001687">
    <property type="protein sequence ID" value="ACV10671.1"/>
    <property type="molecule type" value="Genomic_DNA"/>
</dbReference>
<name>C7NS64_HALUD</name>
<feature type="transmembrane region" description="Helical" evidence="1">
    <location>
        <begin position="221"/>
        <end position="240"/>
    </location>
</feature>
<dbReference type="STRING" id="519442.Huta_0484"/>
<keyword evidence="1" id="KW-1133">Transmembrane helix</keyword>
<dbReference type="CDD" id="cd00761">
    <property type="entry name" value="Glyco_tranf_GTA_type"/>
    <property type="match status" value="1"/>
</dbReference>
<evidence type="ECO:0000259" key="2">
    <source>
        <dbReference type="Pfam" id="PF00535"/>
    </source>
</evidence>
<dbReference type="PANTHER" id="PTHR43685">
    <property type="entry name" value="GLYCOSYLTRANSFERASE"/>
    <property type="match status" value="1"/>
</dbReference>
<dbReference type="SUPFAM" id="SSF53448">
    <property type="entry name" value="Nucleotide-diphospho-sugar transferases"/>
    <property type="match status" value="1"/>
</dbReference>
<dbReference type="InterPro" id="IPR029044">
    <property type="entry name" value="Nucleotide-diphossugar_trans"/>
</dbReference>
<dbReference type="Proteomes" id="UP000002071">
    <property type="component" value="Chromosome"/>
</dbReference>
<dbReference type="InterPro" id="IPR050834">
    <property type="entry name" value="Glycosyltransf_2"/>
</dbReference>
<dbReference type="Pfam" id="PF00535">
    <property type="entry name" value="Glycos_transf_2"/>
    <property type="match status" value="1"/>
</dbReference>
<organism evidence="4 5">
    <name type="scientific">Halorhabdus utahensis (strain DSM 12940 / JCM 11049 / AX-2)</name>
    <dbReference type="NCBI Taxonomy" id="519442"/>
    <lineage>
        <taxon>Archaea</taxon>
        <taxon>Methanobacteriati</taxon>
        <taxon>Methanobacteriota</taxon>
        <taxon>Stenosarchaea group</taxon>
        <taxon>Halobacteria</taxon>
        <taxon>Halobacteriales</taxon>
        <taxon>Haloarculaceae</taxon>
        <taxon>Halorhabdus</taxon>
    </lineage>
</organism>
<dbReference type="AlphaFoldDB" id="C7NS64"/>